<feature type="transmembrane region" description="Helical" evidence="1">
    <location>
        <begin position="48"/>
        <end position="70"/>
    </location>
</feature>
<dbReference type="EMBL" id="JYDO01000179">
    <property type="protein sequence ID" value="KRZ67951.1"/>
    <property type="molecule type" value="Genomic_DNA"/>
</dbReference>
<sequence>MANVVCRCRPRLSSNLKRRISHAPTRTATLLPTGGASNCCSTLEKHCLLALLTCFACLLACLLASMEWAFRAGLMSNFSQQNCTLPTPNNSTLSFIIAYQK</sequence>
<evidence type="ECO:0000256" key="1">
    <source>
        <dbReference type="SAM" id="Phobius"/>
    </source>
</evidence>
<keyword evidence="1" id="KW-0472">Membrane</keyword>
<evidence type="ECO:0000313" key="3">
    <source>
        <dbReference type="Proteomes" id="UP000054843"/>
    </source>
</evidence>
<dbReference type="AlphaFoldDB" id="A0A0V1M8I4"/>
<proteinExistence type="predicted"/>
<organism evidence="2 3">
    <name type="scientific">Trichinella papuae</name>
    <dbReference type="NCBI Taxonomy" id="268474"/>
    <lineage>
        <taxon>Eukaryota</taxon>
        <taxon>Metazoa</taxon>
        <taxon>Ecdysozoa</taxon>
        <taxon>Nematoda</taxon>
        <taxon>Enoplea</taxon>
        <taxon>Dorylaimia</taxon>
        <taxon>Trichinellida</taxon>
        <taxon>Trichinellidae</taxon>
        <taxon>Trichinella</taxon>
    </lineage>
</organism>
<reference evidence="2 3" key="1">
    <citation type="submission" date="2015-01" db="EMBL/GenBank/DDBJ databases">
        <title>Evolution of Trichinella species and genotypes.</title>
        <authorList>
            <person name="Korhonen P.K."/>
            <person name="Edoardo P."/>
            <person name="Giuseppe L.R."/>
            <person name="Gasser R.B."/>
        </authorList>
    </citation>
    <scope>NUCLEOTIDE SEQUENCE [LARGE SCALE GENOMIC DNA]</scope>
    <source>
        <strain evidence="2">ISS1980</strain>
    </source>
</reference>
<keyword evidence="3" id="KW-1185">Reference proteome</keyword>
<keyword evidence="1" id="KW-0812">Transmembrane</keyword>
<accession>A0A0V1M8I4</accession>
<protein>
    <submittedName>
        <fullName evidence="2">Uncharacterized protein</fullName>
    </submittedName>
</protein>
<keyword evidence="1" id="KW-1133">Transmembrane helix</keyword>
<gene>
    <name evidence="2" type="ORF">T10_5893</name>
</gene>
<name>A0A0V1M8I4_9BILA</name>
<dbReference type="Proteomes" id="UP000054843">
    <property type="component" value="Unassembled WGS sequence"/>
</dbReference>
<evidence type="ECO:0000313" key="2">
    <source>
        <dbReference type="EMBL" id="KRZ67951.1"/>
    </source>
</evidence>
<comment type="caution">
    <text evidence="2">The sequence shown here is derived from an EMBL/GenBank/DDBJ whole genome shotgun (WGS) entry which is preliminary data.</text>
</comment>